<dbReference type="GO" id="GO:0005737">
    <property type="term" value="C:cytoplasm"/>
    <property type="evidence" value="ECO:0007669"/>
    <property type="project" value="TreeGrafter"/>
</dbReference>
<dbReference type="GO" id="GO:0051726">
    <property type="term" value="P:regulation of cell cycle"/>
    <property type="evidence" value="ECO:0007669"/>
    <property type="project" value="TreeGrafter"/>
</dbReference>
<feature type="compositionally biased region" description="Basic and acidic residues" evidence="5">
    <location>
        <begin position="15"/>
        <end position="31"/>
    </location>
</feature>
<evidence type="ECO:0000256" key="3">
    <source>
        <dbReference type="ARBA" id="ARBA00022833"/>
    </source>
</evidence>
<dbReference type="Pfam" id="PF13920">
    <property type="entry name" value="zf-C3HC4_3"/>
    <property type="match status" value="1"/>
</dbReference>
<keyword evidence="3" id="KW-0862">Zinc</keyword>
<keyword evidence="2 4" id="KW-0863">Zinc-finger</keyword>
<feature type="domain" description="RING-type" evidence="6">
    <location>
        <begin position="421"/>
        <end position="456"/>
    </location>
</feature>
<gene>
    <name evidence="7" type="primary">ORF110131</name>
</gene>
<protein>
    <recommendedName>
        <fullName evidence="6">RING-type domain-containing protein</fullName>
    </recommendedName>
</protein>
<dbReference type="EMBL" id="HACG01031564">
    <property type="protein sequence ID" value="CEK78429.1"/>
    <property type="molecule type" value="Transcribed_RNA"/>
</dbReference>
<dbReference type="SMART" id="SM00238">
    <property type="entry name" value="BIR"/>
    <property type="match status" value="1"/>
</dbReference>
<dbReference type="GO" id="GO:0005634">
    <property type="term" value="C:nucleus"/>
    <property type="evidence" value="ECO:0007669"/>
    <property type="project" value="TreeGrafter"/>
</dbReference>
<dbReference type="InterPro" id="IPR001370">
    <property type="entry name" value="BIR_rpt"/>
</dbReference>
<dbReference type="SUPFAM" id="SSF57924">
    <property type="entry name" value="Inhibitor of apoptosis (IAP) repeat"/>
    <property type="match status" value="1"/>
</dbReference>
<evidence type="ECO:0000256" key="4">
    <source>
        <dbReference type="PROSITE-ProRule" id="PRU00175"/>
    </source>
</evidence>
<keyword evidence="2 4" id="KW-0479">Metal-binding</keyword>
<dbReference type="Gene3D" id="3.30.40.10">
    <property type="entry name" value="Zinc/RING finger domain, C3HC4 (zinc finger)"/>
    <property type="match status" value="1"/>
</dbReference>
<dbReference type="PANTHER" id="PTHR10044:SF139">
    <property type="entry name" value="DEATH-ASSOCIATED INHIBITOR OF APOPTOSIS 2"/>
    <property type="match status" value="1"/>
</dbReference>
<dbReference type="InterPro" id="IPR001841">
    <property type="entry name" value="Znf_RING"/>
</dbReference>
<dbReference type="InterPro" id="IPR050784">
    <property type="entry name" value="IAP"/>
</dbReference>
<evidence type="ECO:0000256" key="5">
    <source>
        <dbReference type="SAM" id="MobiDB-lite"/>
    </source>
</evidence>
<feature type="compositionally biased region" description="Polar residues" evidence="5">
    <location>
        <begin position="32"/>
        <end position="62"/>
    </location>
</feature>
<dbReference type="GO" id="GO:0043066">
    <property type="term" value="P:negative regulation of apoptotic process"/>
    <property type="evidence" value="ECO:0007669"/>
    <property type="project" value="TreeGrafter"/>
</dbReference>
<feature type="region of interest" description="Disordered" evidence="5">
    <location>
        <begin position="1"/>
        <end position="62"/>
    </location>
</feature>
<dbReference type="PROSITE" id="PS50089">
    <property type="entry name" value="ZF_RING_2"/>
    <property type="match status" value="1"/>
</dbReference>
<reference evidence="7" key="1">
    <citation type="submission" date="2014-12" db="EMBL/GenBank/DDBJ databases">
        <title>Insight into the proteome of Arion vulgaris.</title>
        <authorList>
            <person name="Aradska J."/>
            <person name="Bulat T."/>
            <person name="Smidak R."/>
            <person name="Sarate P."/>
            <person name="Gangsoo J."/>
            <person name="Sialana F."/>
            <person name="Bilban M."/>
            <person name="Lubec G."/>
        </authorList>
    </citation>
    <scope>NUCLEOTIDE SEQUENCE</scope>
    <source>
        <tissue evidence="7">Skin</tissue>
    </source>
</reference>
<comment type="similarity">
    <text evidence="1">Belongs to the IAP family.</text>
</comment>
<sequence>NVQQENVHGANMLERNVEKKTAQKNNVERENVQQVTEQNAKFQQQNGQKATEQRTSLQKSTEQQTALLNANIQQINEKNKFKNAQETSVQKAKIQQNNGQKENEQKTSVHEANIQENYIQNKTKQQTIAQKTIERQTGVQNATEPQTSVQKVIEPQITVQKAIEPQTTVQKVKEPRTSVQKVTKLQKSVQKATEHQTTVQKTTEIIHPRSRNDTPLSTVSTYAPVPVVRSEIYSTSKLLLPEPQHIENALLKNRITSFRTCFQPSTSDPMSEVKIWNKAKAGFFYGGYHNVIICFYCGNCLRNYDTREDPYIQHCQLYAACGYIKEHLGWKFIADVLKEKIPISFDSVVLGNTINQAQCPVDPILGTVGTLRVDACTKVVPRVSLDVDIATMNERRQRENSSTLSGNSNIFYYNDGSSNMCKVCDRKERRVKFHPCGHLITCKICTVFFKSCPLCSHPITSKEEFYLLFLE</sequence>
<dbReference type="GO" id="GO:0008270">
    <property type="term" value="F:zinc ion binding"/>
    <property type="evidence" value="ECO:0007669"/>
    <property type="project" value="UniProtKB-KW"/>
</dbReference>
<evidence type="ECO:0000256" key="2">
    <source>
        <dbReference type="ARBA" id="ARBA00022771"/>
    </source>
</evidence>
<feature type="region of interest" description="Disordered" evidence="5">
    <location>
        <begin position="84"/>
        <end position="108"/>
    </location>
</feature>
<dbReference type="PANTHER" id="PTHR10044">
    <property type="entry name" value="INHIBITOR OF APOPTOSIS"/>
    <property type="match status" value="1"/>
</dbReference>
<dbReference type="AlphaFoldDB" id="A0A0B7ABS0"/>
<proteinExistence type="inferred from homology"/>
<dbReference type="Gene3D" id="1.10.1170.10">
    <property type="entry name" value="Inhibitor Of Apoptosis Protein (2mihbC-IAP-1), Chain A"/>
    <property type="match status" value="1"/>
</dbReference>
<organism evidence="7">
    <name type="scientific">Arion vulgaris</name>
    <dbReference type="NCBI Taxonomy" id="1028688"/>
    <lineage>
        <taxon>Eukaryota</taxon>
        <taxon>Metazoa</taxon>
        <taxon>Spiralia</taxon>
        <taxon>Lophotrochozoa</taxon>
        <taxon>Mollusca</taxon>
        <taxon>Gastropoda</taxon>
        <taxon>Heterobranchia</taxon>
        <taxon>Euthyneura</taxon>
        <taxon>Panpulmonata</taxon>
        <taxon>Eupulmonata</taxon>
        <taxon>Stylommatophora</taxon>
        <taxon>Helicina</taxon>
        <taxon>Arionoidea</taxon>
        <taxon>Arionidae</taxon>
        <taxon>Arion</taxon>
    </lineage>
</organism>
<dbReference type="GO" id="GO:0043027">
    <property type="term" value="F:cysteine-type endopeptidase inhibitor activity involved in apoptotic process"/>
    <property type="evidence" value="ECO:0007669"/>
    <property type="project" value="TreeGrafter"/>
</dbReference>
<evidence type="ECO:0000259" key="6">
    <source>
        <dbReference type="PROSITE" id="PS50089"/>
    </source>
</evidence>
<feature type="non-terminal residue" evidence="7">
    <location>
        <position position="1"/>
    </location>
</feature>
<accession>A0A0B7ABS0</accession>
<dbReference type="InterPro" id="IPR013083">
    <property type="entry name" value="Znf_RING/FYVE/PHD"/>
</dbReference>
<evidence type="ECO:0000256" key="1">
    <source>
        <dbReference type="ARBA" id="ARBA00006672"/>
    </source>
</evidence>
<evidence type="ECO:0000313" key="7">
    <source>
        <dbReference type="EMBL" id="CEK78429.1"/>
    </source>
</evidence>
<dbReference type="Pfam" id="PF00653">
    <property type="entry name" value="BIR"/>
    <property type="match status" value="1"/>
</dbReference>
<dbReference type="PROSITE" id="PS50143">
    <property type="entry name" value="BIR_REPEAT_2"/>
    <property type="match status" value="1"/>
</dbReference>
<name>A0A0B7ABS0_9EUPU</name>
<feature type="compositionally biased region" description="Polar residues" evidence="5">
    <location>
        <begin position="84"/>
        <end position="94"/>
    </location>
</feature>